<dbReference type="EMBL" id="JAWHQM010000103">
    <property type="protein sequence ID" value="KAK5637265.1"/>
    <property type="molecule type" value="Genomic_DNA"/>
</dbReference>
<accession>A0AAN7Z4Z1</accession>
<dbReference type="Proteomes" id="UP001305414">
    <property type="component" value="Unassembled WGS sequence"/>
</dbReference>
<keyword evidence="2" id="KW-1185">Reference proteome</keyword>
<comment type="caution">
    <text evidence="1">The sequence shown here is derived from an EMBL/GenBank/DDBJ whole genome shotgun (WGS) entry which is preliminary data.</text>
</comment>
<organism evidence="1 2">
    <name type="scientific">Xylaria bambusicola</name>
    <dbReference type="NCBI Taxonomy" id="326684"/>
    <lineage>
        <taxon>Eukaryota</taxon>
        <taxon>Fungi</taxon>
        <taxon>Dikarya</taxon>
        <taxon>Ascomycota</taxon>
        <taxon>Pezizomycotina</taxon>
        <taxon>Sordariomycetes</taxon>
        <taxon>Xylariomycetidae</taxon>
        <taxon>Xylariales</taxon>
        <taxon>Xylariaceae</taxon>
        <taxon>Xylaria</taxon>
    </lineage>
</organism>
<proteinExistence type="predicted"/>
<sequence length="112" mass="12003">MDADNLVKLFEAMHISDQPPASGGSSDVVTIVRPTSLMLSTTPDHDQLWASSVPCVVGAKVLGASGITSQNGGQIRLESHRIHSKIKELAQKLLTNDTATRLLRDSKLALQD</sequence>
<gene>
    <name evidence="1" type="ORF">RRF57_012977</name>
</gene>
<reference evidence="1 2" key="1">
    <citation type="submission" date="2023-10" db="EMBL/GenBank/DDBJ databases">
        <title>Draft genome sequence of Xylaria bambusicola isolate GMP-LS, the root and basal stem rot pathogen of sugarcane in Indonesia.</title>
        <authorList>
            <person name="Selvaraj P."/>
            <person name="Muralishankar V."/>
            <person name="Muruganantham S."/>
            <person name="Sp S."/>
            <person name="Haryani S."/>
            <person name="Lau K.J.X."/>
            <person name="Naqvi N.I."/>
        </authorList>
    </citation>
    <scope>NUCLEOTIDE SEQUENCE [LARGE SCALE GENOMIC DNA]</scope>
    <source>
        <strain evidence="1">GMP-LS</strain>
    </source>
</reference>
<evidence type="ECO:0000313" key="1">
    <source>
        <dbReference type="EMBL" id="KAK5637265.1"/>
    </source>
</evidence>
<evidence type="ECO:0000313" key="2">
    <source>
        <dbReference type="Proteomes" id="UP001305414"/>
    </source>
</evidence>
<protein>
    <submittedName>
        <fullName evidence="1">Uncharacterized protein</fullName>
    </submittedName>
</protein>
<name>A0AAN7Z4Z1_9PEZI</name>
<dbReference type="AlphaFoldDB" id="A0AAN7Z4Z1"/>